<dbReference type="InterPro" id="IPR052162">
    <property type="entry name" value="Sensor_kinase/Photoreceptor"/>
</dbReference>
<dbReference type="Pfam" id="PF00989">
    <property type="entry name" value="PAS"/>
    <property type="match status" value="2"/>
</dbReference>
<dbReference type="PROSITE" id="PS50112">
    <property type="entry name" value="PAS"/>
    <property type="match status" value="5"/>
</dbReference>
<dbReference type="SUPFAM" id="SSF47384">
    <property type="entry name" value="Homodimeric domain of signal transducing histidine kinase"/>
    <property type="match status" value="1"/>
</dbReference>
<dbReference type="InterPro" id="IPR000014">
    <property type="entry name" value="PAS"/>
</dbReference>
<dbReference type="SMART" id="SM00388">
    <property type="entry name" value="HisKA"/>
    <property type="match status" value="1"/>
</dbReference>
<keyword evidence="9" id="KW-0677">Repeat</keyword>
<dbReference type="FunFam" id="3.30.450.20:FF:000060">
    <property type="entry name" value="Sensor protein FixL"/>
    <property type="match status" value="1"/>
</dbReference>
<keyword evidence="7" id="KW-0808">Transferase</keyword>
<feature type="domain" description="Response regulatory" evidence="21">
    <location>
        <begin position="1138"/>
        <end position="1248"/>
    </location>
</feature>
<dbReference type="SMART" id="SM00091">
    <property type="entry name" value="PAS"/>
    <property type="match status" value="5"/>
</dbReference>
<evidence type="ECO:0000259" key="22">
    <source>
        <dbReference type="PROSITE" id="PS50112"/>
    </source>
</evidence>
<evidence type="ECO:0000313" key="25">
    <source>
        <dbReference type="Proteomes" id="UP000015559"/>
    </source>
</evidence>
<evidence type="ECO:0000256" key="3">
    <source>
        <dbReference type="ARBA" id="ARBA00012438"/>
    </source>
</evidence>
<feature type="domain" description="PAS" evidence="22">
    <location>
        <begin position="253"/>
        <end position="307"/>
    </location>
</feature>
<dbReference type="Gene3D" id="1.10.287.130">
    <property type="match status" value="1"/>
</dbReference>
<feature type="domain" description="PAC" evidence="23">
    <location>
        <begin position="341"/>
        <end position="393"/>
    </location>
</feature>
<feature type="domain" description="Response regulatory" evidence="21">
    <location>
        <begin position="1012"/>
        <end position="1129"/>
    </location>
</feature>
<dbReference type="Gene3D" id="3.30.565.10">
    <property type="entry name" value="Histidine kinase-like ATPase, C-terminal domain"/>
    <property type="match status" value="1"/>
</dbReference>
<keyword evidence="5" id="KW-0997">Cell inner membrane</keyword>
<proteinExistence type="predicted"/>
<dbReference type="Pfam" id="PF00512">
    <property type="entry name" value="HisKA"/>
    <property type="match status" value="1"/>
</dbReference>
<keyword evidence="15 19" id="KW-0472">Membrane</keyword>
<dbReference type="PANTHER" id="PTHR43304:SF1">
    <property type="entry name" value="PAC DOMAIN-CONTAINING PROTEIN"/>
    <property type="match status" value="1"/>
</dbReference>
<dbReference type="InterPro" id="IPR005467">
    <property type="entry name" value="His_kinase_dom"/>
</dbReference>
<dbReference type="SUPFAM" id="SSF55874">
    <property type="entry name" value="ATPase domain of HSP90 chaperone/DNA topoisomerase II/histidine kinase"/>
    <property type="match status" value="1"/>
</dbReference>
<evidence type="ECO:0000256" key="13">
    <source>
        <dbReference type="ARBA" id="ARBA00022989"/>
    </source>
</evidence>
<evidence type="ECO:0000259" key="21">
    <source>
        <dbReference type="PROSITE" id="PS50110"/>
    </source>
</evidence>
<evidence type="ECO:0000256" key="6">
    <source>
        <dbReference type="ARBA" id="ARBA00022553"/>
    </source>
</evidence>
<dbReference type="GO" id="GO:0006355">
    <property type="term" value="P:regulation of DNA-templated transcription"/>
    <property type="evidence" value="ECO:0007669"/>
    <property type="project" value="InterPro"/>
</dbReference>
<dbReference type="GO" id="GO:0005524">
    <property type="term" value="F:ATP binding"/>
    <property type="evidence" value="ECO:0007669"/>
    <property type="project" value="UniProtKB-KW"/>
</dbReference>
<keyword evidence="12" id="KW-0067">ATP-binding</keyword>
<dbReference type="InterPro" id="IPR003661">
    <property type="entry name" value="HisK_dim/P_dom"/>
</dbReference>
<dbReference type="Gene3D" id="3.30.450.20">
    <property type="entry name" value="PAS domain"/>
    <property type="match status" value="5"/>
</dbReference>
<keyword evidence="14" id="KW-0902">Two-component regulatory system</keyword>
<dbReference type="InterPro" id="IPR003594">
    <property type="entry name" value="HATPase_dom"/>
</dbReference>
<dbReference type="Pfam" id="PF08447">
    <property type="entry name" value="PAS_3"/>
    <property type="match status" value="1"/>
</dbReference>
<sequence>MSKSIGERFLHLMEVEIEDAQSVPGSAGAALFDSRLQQNNNQNGLGPGDLPKRQSLINVGGRQWRITLTKKGENLAGQEATLPWIVLIGGGMVSFLLFWIVSVLGNSNRRATALAEEMVQELHESESRSRIVLDNVLDGIITISEQGIVESFNRAAEQIFGYTPEEVIGENVKMLMPEPYHSQHDGYLSNFIGTGEKKIIGLGREVVGRRKDGSTFPMDLAVTETWLNGRRIFTGIVRDISRRKQAEEALSRASRLNQAILDGADHSIISTDTDGIILTFNQAAEKLLGYRAVELVGKTTPAMLHDLGEVLARAQEMTAAGMVVEPGFEVFVALARRGQVDTHEWSYICKDGSRIPVLLTVTALRDEQGLITGFIGIARDITEQRKAEQALRESSDSLARAQQIAHLGNWDWNIETNALHWSDEIYRIFGLRPQQFDATYDTFMQFVHPEDRGPVQQAVNNALRSPNPYSIDHRIILPDGTERVVHEQGEVILDESGKPVRMIGTVQDVTERKNNEKTLRKLSRAVEQSPVSVVITDDRGDIEYVNAKFAEVTGYSADEAIGQNPHILKSGLTPDEVYRTMWQTLLAGEEWRGRLHNRRKNGELFWEFAYISSIRDRLGRITNFVGIKEDITERMRIEEELAAVSRRNELILNTVDEGIYGVDMEGRTTFINPAGLRMLGFPLEELLGRAQHPLTHHTHSDGTPYPSNECNIYGSFRYGMTFHVSDEVFWRKDGSSFPVEYVSSPIHEGDKIVGAVVSFRDITERKKIEGMKNEFISTVSHELRTPLTSIRGSLGLIAGGVAGELPPQLKALVDIAHKNSERLILLVNDILDMEKIESGKIEFQLKPVELMPLLRQALESNRAYGEQFEVSYELESDLPGIMLNVDANRLMQVLANLLSNAAKFSPAGDKVMVEVTHTGNRIRVAVKDHGSGIPEQFRDRIFQKFAQADSSDTRKKGGTGLGLSITKVLVEQMGGSIGFDSEPDVLTNFYVDFPVWQETAVFASGLNGKEKRVLICEDDRDIAALLRLMLEQNGLAADIAYDAEQAKKMLAQGKYVAMTLDLALPDQDGISLIRELRESKEASVLPIVVVSAKAVEGRQELDGEAISVIDWISKPINQDQLVLALKQVMGQQADSQPRVLQVEDDPDIFRVVQSIVGEVAHLDHASTLAEARQLLGRCRYDLVILDLGLPDGSGKDLLPLLNGASPPIPVMVFSASEMGLESEKEVDNALVKARTSNEMLLATIKQLIGVQ</sequence>
<feature type="domain" description="PAC" evidence="23">
    <location>
        <begin position="202"/>
        <end position="252"/>
    </location>
</feature>
<evidence type="ECO:0000256" key="19">
    <source>
        <dbReference type="SAM" id="Phobius"/>
    </source>
</evidence>
<evidence type="ECO:0000256" key="4">
    <source>
        <dbReference type="ARBA" id="ARBA00022475"/>
    </source>
</evidence>
<dbReference type="AlphaFoldDB" id="S6AL12"/>
<dbReference type="PANTHER" id="PTHR43304">
    <property type="entry name" value="PHYTOCHROME-LIKE PROTEIN CPH1"/>
    <property type="match status" value="1"/>
</dbReference>
<feature type="domain" description="PAC" evidence="23">
    <location>
        <begin position="469"/>
        <end position="521"/>
    </location>
</feature>
<feature type="domain" description="Histidine kinase" evidence="20">
    <location>
        <begin position="778"/>
        <end position="997"/>
    </location>
</feature>
<dbReference type="SMART" id="SM00086">
    <property type="entry name" value="PAC"/>
    <property type="match status" value="5"/>
</dbReference>
<evidence type="ECO:0000259" key="20">
    <source>
        <dbReference type="PROSITE" id="PS50109"/>
    </source>
</evidence>
<dbReference type="CDD" id="cd16922">
    <property type="entry name" value="HATPase_EvgS-ArcB-TorS-like"/>
    <property type="match status" value="1"/>
</dbReference>
<evidence type="ECO:0000256" key="1">
    <source>
        <dbReference type="ARBA" id="ARBA00000085"/>
    </source>
</evidence>
<dbReference type="FunFam" id="1.10.287.130:FF:000001">
    <property type="entry name" value="Two-component sensor histidine kinase"/>
    <property type="match status" value="1"/>
</dbReference>
<dbReference type="CDD" id="cd00082">
    <property type="entry name" value="HisKA"/>
    <property type="match status" value="1"/>
</dbReference>
<dbReference type="InterPro" id="IPR036097">
    <property type="entry name" value="HisK_dim/P_sf"/>
</dbReference>
<comment type="catalytic activity">
    <reaction evidence="1">
        <text>ATP + protein L-histidine = ADP + protein N-phospho-L-histidine.</text>
        <dbReference type="EC" id="2.7.13.3"/>
    </reaction>
</comment>
<dbReference type="EC" id="2.7.13.3" evidence="3"/>
<keyword evidence="10" id="KW-0547">Nucleotide-binding</keyword>
<dbReference type="Pfam" id="PF00072">
    <property type="entry name" value="Response_reg"/>
    <property type="match status" value="2"/>
</dbReference>
<dbReference type="InterPro" id="IPR001610">
    <property type="entry name" value="PAC"/>
</dbReference>
<dbReference type="eggNOG" id="COG3829">
    <property type="taxonomic scope" value="Bacteria"/>
</dbReference>
<evidence type="ECO:0000256" key="7">
    <source>
        <dbReference type="ARBA" id="ARBA00022679"/>
    </source>
</evidence>
<dbReference type="PROSITE" id="PS50109">
    <property type="entry name" value="HIS_KIN"/>
    <property type="match status" value="1"/>
</dbReference>
<dbReference type="eggNOG" id="COG5000">
    <property type="taxonomic scope" value="Bacteria"/>
</dbReference>
<keyword evidence="13 19" id="KW-1133">Transmembrane helix</keyword>
<keyword evidence="6 18" id="KW-0597">Phosphoprotein</keyword>
<evidence type="ECO:0000256" key="5">
    <source>
        <dbReference type="ARBA" id="ARBA00022519"/>
    </source>
</evidence>
<dbReference type="eggNOG" id="COG5002">
    <property type="taxonomic scope" value="Bacteria"/>
</dbReference>
<dbReference type="KEGG" id="sdr:SCD_n01466"/>
<dbReference type="PRINTS" id="PR00344">
    <property type="entry name" value="BCTRLSENSOR"/>
</dbReference>
<evidence type="ECO:0000256" key="18">
    <source>
        <dbReference type="PROSITE-ProRule" id="PRU00169"/>
    </source>
</evidence>
<feature type="domain" description="PAS" evidence="22">
    <location>
        <begin position="644"/>
        <end position="701"/>
    </location>
</feature>
<dbReference type="PROSITE" id="PS50113">
    <property type="entry name" value="PAC"/>
    <property type="match status" value="5"/>
</dbReference>
<name>S6AL12_SULDS</name>
<evidence type="ECO:0000256" key="10">
    <source>
        <dbReference type="ARBA" id="ARBA00022741"/>
    </source>
</evidence>
<dbReference type="Pfam" id="PF13426">
    <property type="entry name" value="PAS_9"/>
    <property type="match status" value="2"/>
</dbReference>
<keyword evidence="4" id="KW-1003">Cell membrane</keyword>
<dbReference type="CDD" id="cd17546">
    <property type="entry name" value="REC_hyHK_CKI1_RcsC-like"/>
    <property type="match status" value="1"/>
</dbReference>
<dbReference type="NCBIfam" id="TIGR00229">
    <property type="entry name" value="sensory_box"/>
    <property type="match status" value="5"/>
</dbReference>
<evidence type="ECO:0000256" key="12">
    <source>
        <dbReference type="ARBA" id="ARBA00022840"/>
    </source>
</evidence>
<dbReference type="HOGENOM" id="CLU_000445_114_51_4"/>
<dbReference type="Gene3D" id="3.40.50.2300">
    <property type="match status" value="2"/>
</dbReference>
<dbReference type="InterPro" id="IPR000700">
    <property type="entry name" value="PAS-assoc_C"/>
</dbReference>
<evidence type="ECO:0000256" key="8">
    <source>
        <dbReference type="ARBA" id="ARBA00022692"/>
    </source>
</evidence>
<dbReference type="InterPro" id="IPR001789">
    <property type="entry name" value="Sig_transdc_resp-reg_receiver"/>
</dbReference>
<dbReference type="STRING" id="1163617.SCD_n01466"/>
<dbReference type="SMART" id="SM00448">
    <property type="entry name" value="REC"/>
    <property type="match status" value="2"/>
</dbReference>
<dbReference type="Pfam" id="PF02518">
    <property type="entry name" value="HATPase_c"/>
    <property type="match status" value="1"/>
</dbReference>
<dbReference type="InterPro" id="IPR036890">
    <property type="entry name" value="HATPase_C_sf"/>
</dbReference>
<keyword evidence="11 24" id="KW-0418">Kinase</keyword>
<feature type="domain" description="PAC" evidence="23">
    <location>
        <begin position="723"/>
        <end position="774"/>
    </location>
</feature>
<feature type="modified residue" description="4-aspartylphosphate" evidence="18">
    <location>
        <position position="1061"/>
    </location>
</feature>
<feature type="transmembrane region" description="Helical" evidence="19">
    <location>
        <begin position="80"/>
        <end position="101"/>
    </location>
</feature>
<evidence type="ECO:0000256" key="15">
    <source>
        <dbReference type="ARBA" id="ARBA00023136"/>
    </source>
</evidence>
<feature type="modified residue" description="4-aspartylphosphate" evidence="18">
    <location>
        <position position="1186"/>
    </location>
</feature>
<dbReference type="SMART" id="SM00387">
    <property type="entry name" value="HATPase_c"/>
    <property type="match status" value="1"/>
</dbReference>
<dbReference type="FunFam" id="3.30.450.20:FF:000088">
    <property type="entry name" value="Sensory transduction histidine kinase"/>
    <property type="match status" value="1"/>
</dbReference>
<evidence type="ECO:0000313" key="24">
    <source>
        <dbReference type="EMBL" id="BAN35289.1"/>
    </source>
</evidence>
<dbReference type="PROSITE" id="PS50110">
    <property type="entry name" value="RESPONSE_REGULATORY"/>
    <property type="match status" value="2"/>
</dbReference>
<gene>
    <name evidence="24" type="ORF">SCD_n01466</name>
</gene>
<dbReference type="eggNOG" id="COG0745">
    <property type="taxonomic scope" value="Bacteria"/>
</dbReference>
<dbReference type="InterPro" id="IPR013767">
    <property type="entry name" value="PAS_fold"/>
</dbReference>
<evidence type="ECO:0000256" key="9">
    <source>
        <dbReference type="ARBA" id="ARBA00022737"/>
    </source>
</evidence>
<comment type="function">
    <text evidence="16">Putative oxygen sensor; modulates the activity of FixJ, a transcriptional activator of nitrogen fixation fixK gene. FixL probably acts as a kinase that phosphorylates FixJ.</text>
</comment>
<organism evidence="24 25">
    <name type="scientific">Sulfuricella denitrificans (strain DSM 22764 / NBRC 105220 / skB26)</name>
    <dbReference type="NCBI Taxonomy" id="1163617"/>
    <lineage>
        <taxon>Bacteria</taxon>
        <taxon>Pseudomonadati</taxon>
        <taxon>Pseudomonadota</taxon>
        <taxon>Betaproteobacteria</taxon>
        <taxon>Nitrosomonadales</taxon>
        <taxon>Sulfuricellaceae</taxon>
        <taxon>Sulfuricella</taxon>
    </lineage>
</organism>
<keyword evidence="25" id="KW-1185">Reference proteome</keyword>
<dbReference type="InterPro" id="IPR035965">
    <property type="entry name" value="PAS-like_dom_sf"/>
</dbReference>
<dbReference type="InterPro" id="IPR004358">
    <property type="entry name" value="Sig_transdc_His_kin-like_C"/>
</dbReference>
<dbReference type="FunFam" id="3.30.565.10:FF:000006">
    <property type="entry name" value="Sensor histidine kinase WalK"/>
    <property type="match status" value="1"/>
</dbReference>
<evidence type="ECO:0000259" key="23">
    <source>
        <dbReference type="PROSITE" id="PS50113"/>
    </source>
</evidence>
<evidence type="ECO:0000256" key="11">
    <source>
        <dbReference type="ARBA" id="ARBA00022777"/>
    </source>
</evidence>
<dbReference type="CDD" id="cd00130">
    <property type="entry name" value="PAS"/>
    <property type="match status" value="5"/>
</dbReference>
<accession>S6AL12</accession>
<dbReference type="EMBL" id="AP013066">
    <property type="protein sequence ID" value="BAN35289.1"/>
    <property type="molecule type" value="Genomic_DNA"/>
</dbReference>
<dbReference type="GO" id="GO:0005886">
    <property type="term" value="C:plasma membrane"/>
    <property type="evidence" value="ECO:0007669"/>
    <property type="project" value="UniProtKB-SubCell"/>
</dbReference>
<dbReference type="Gene3D" id="2.10.70.100">
    <property type="match status" value="1"/>
</dbReference>
<evidence type="ECO:0000256" key="16">
    <source>
        <dbReference type="ARBA" id="ARBA00059827"/>
    </source>
</evidence>
<dbReference type="InterPro" id="IPR011006">
    <property type="entry name" value="CheY-like_superfamily"/>
</dbReference>
<evidence type="ECO:0000256" key="17">
    <source>
        <dbReference type="ARBA" id="ARBA00070616"/>
    </source>
</evidence>
<dbReference type="FunFam" id="2.10.70.100:FF:000001">
    <property type="entry name" value="Sensory transduction histidine kinase"/>
    <property type="match status" value="1"/>
</dbReference>
<feature type="domain" description="PAC" evidence="23">
    <location>
        <begin position="589"/>
        <end position="643"/>
    </location>
</feature>
<protein>
    <recommendedName>
        <fullName evidence="17">Sensor protein FixL</fullName>
        <ecNumber evidence="3">2.7.13.3</ecNumber>
    </recommendedName>
</protein>
<evidence type="ECO:0000256" key="14">
    <source>
        <dbReference type="ARBA" id="ARBA00023012"/>
    </source>
</evidence>
<dbReference type="SUPFAM" id="SSF55785">
    <property type="entry name" value="PYP-like sensor domain (PAS domain)"/>
    <property type="match status" value="5"/>
</dbReference>
<dbReference type="Proteomes" id="UP000015559">
    <property type="component" value="Chromosome"/>
</dbReference>
<dbReference type="InterPro" id="IPR013655">
    <property type="entry name" value="PAS_fold_3"/>
</dbReference>
<keyword evidence="8 19" id="KW-0812">Transmembrane</keyword>
<dbReference type="GO" id="GO:0000155">
    <property type="term" value="F:phosphorelay sensor kinase activity"/>
    <property type="evidence" value="ECO:0007669"/>
    <property type="project" value="InterPro"/>
</dbReference>
<evidence type="ECO:0000256" key="2">
    <source>
        <dbReference type="ARBA" id="ARBA00004429"/>
    </source>
</evidence>
<feature type="domain" description="PAS" evidence="22">
    <location>
        <begin position="419"/>
        <end position="466"/>
    </location>
</feature>
<feature type="domain" description="PAS" evidence="22">
    <location>
        <begin position="518"/>
        <end position="576"/>
    </location>
</feature>
<feature type="domain" description="PAS" evidence="22">
    <location>
        <begin position="125"/>
        <end position="178"/>
    </location>
</feature>
<dbReference type="SUPFAM" id="SSF52172">
    <property type="entry name" value="CheY-like"/>
    <property type="match status" value="2"/>
</dbReference>
<reference evidence="24 25" key="1">
    <citation type="journal article" date="2012" name="Appl. Environ. Microbiol.">
        <title>Draft genome sequence of a psychrotolerant sulfur-oxidizing bacterium, Sulfuricella denitrificans skB26, and proteomic insights into cold adaptation.</title>
        <authorList>
            <person name="Watanabe T."/>
            <person name="Kojima H."/>
            <person name="Fukui M."/>
        </authorList>
    </citation>
    <scope>NUCLEOTIDE SEQUENCE [LARGE SCALE GENOMIC DNA]</scope>
    <source>
        <strain evidence="25">skB26</strain>
    </source>
</reference>
<comment type="subcellular location">
    <subcellularLocation>
        <location evidence="2">Cell inner membrane</location>
        <topology evidence="2">Multi-pass membrane protein</topology>
    </subcellularLocation>
</comment>